<evidence type="ECO:0000259" key="3">
    <source>
        <dbReference type="PROSITE" id="PS51716"/>
    </source>
</evidence>
<dbReference type="STRING" id="181874.A0A409YK47"/>
<dbReference type="Gene3D" id="3.40.50.300">
    <property type="entry name" value="P-loop containing nucleotide triphosphate hydrolases"/>
    <property type="match status" value="1"/>
</dbReference>
<keyword evidence="2" id="KW-0175">Coiled coil</keyword>
<dbReference type="InterPro" id="IPR007743">
    <property type="entry name" value="Immunity-related_GTPase-like"/>
</dbReference>
<dbReference type="PANTHER" id="PTHR14143">
    <property type="entry name" value="INTERFERON-INDUCIBLE GTPASE FAMILY MEMBER"/>
    <property type="match status" value="1"/>
</dbReference>
<dbReference type="Proteomes" id="UP000284842">
    <property type="component" value="Unassembled WGS sequence"/>
</dbReference>
<comment type="similarity">
    <text evidence="1">Belongs to the TRAFAC class dynamin-like GTPase superfamily. IRG family.</text>
</comment>
<feature type="domain" description="IRG-type G" evidence="3">
    <location>
        <begin position="163"/>
        <end position="356"/>
    </location>
</feature>
<reference evidence="4 5" key="1">
    <citation type="journal article" date="2018" name="Evol. Lett.">
        <title>Horizontal gene cluster transfer increased hallucinogenic mushroom diversity.</title>
        <authorList>
            <person name="Reynolds H.T."/>
            <person name="Vijayakumar V."/>
            <person name="Gluck-Thaler E."/>
            <person name="Korotkin H.B."/>
            <person name="Matheny P.B."/>
            <person name="Slot J.C."/>
        </authorList>
    </citation>
    <scope>NUCLEOTIDE SEQUENCE [LARGE SCALE GENOMIC DNA]</scope>
    <source>
        <strain evidence="4 5">2629</strain>
    </source>
</reference>
<dbReference type="GO" id="GO:0005525">
    <property type="term" value="F:GTP binding"/>
    <property type="evidence" value="ECO:0007669"/>
    <property type="project" value="InterPro"/>
</dbReference>
<organism evidence="4 5">
    <name type="scientific">Panaeolus cyanescens</name>
    <dbReference type="NCBI Taxonomy" id="181874"/>
    <lineage>
        <taxon>Eukaryota</taxon>
        <taxon>Fungi</taxon>
        <taxon>Dikarya</taxon>
        <taxon>Basidiomycota</taxon>
        <taxon>Agaricomycotina</taxon>
        <taxon>Agaricomycetes</taxon>
        <taxon>Agaricomycetidae</taxon>
        <taxon>Agaricales</taxon>
        <taxon>Agaricineae</taxon>
        <taxon>Galeropsidaceae</taxon>
        <taxon>Panaeolus</taxon>
    </lineage>
</organism>
<protein>
    <recommendedName>
        <fullName evidence="3">IRG-type G domain-containing protein</fullName>
    </recommendedName>
</protein>
<evidence type="ECO:0000256" key="2">
    <source>
        <dbReference type="SAM" id="Coils"/>
    </source>
</evidence>
<dbReference type="InterPro" id="IPR027417">
    <property type="entry name" value="P-loop_NTPase"/>
</dbReference>
<evidence type="ECO:0000313" key="5">
    <source>
        <dbReference type="Proteomes" id="UP000284842"/>
    </source>
</evidence>
<dbReference type="PANTHER" id="PTHR14143:SF1">
    <property type="entry name" value="IRG-TYPE G DOMAIN-CONTAINING PROTEIN"/>
    <property type="match status" value="1"/>
</dbReference>
<comment type="caution">
    <text evidence="4">The sequence shown here is derived from an EMBL/GenBank/DDBJ whole genome shotgun (WGS) entry which is preliminary data.</text>
</comment>
<dbReference type="InterPro" id="IPR030385">
    <property type="entry name" value="G_IRG_dom"/>
</dbReference>
<dbReference type="PROSITE" id="PS51716">
    <property type="entry name" value="G_IRG"/>
    <property type="match status" value="1"/>
</dbReference>
<keyword evidence="5" id="KW-1185">Reference proteome</keyword>
<evidence type="ECO:0000256" key="1">
    <source>
        <dbReference type="ARBA" id="ARBA00005429"/>
    </source>
</evidence>
<dbReference type="Pfam" id="PF05049">
    <property type="entry name" value="IIGP"/>
    <property type="match status" value="1"/>
</dbReference>
<feature type="coiled-coil region" evidence="2">
    <location>
        <begin position="66"/>
        <end position="138"/>
    </location>
</feature>
<dbReference type="SUPFAM" id="SSF52540">
    <property type="entry name" value="P-loop containing nucleoside triphosphate hydrolases"/>
    <property type="match status" value="1"/>
</dbReference>
<gene>
    <name evidence="4" type="ORF">CVT24_012527</name>
</gene>
<name>A0A409YK47_9AGAR</name>
<dbReference type="InParanoid" id="A0A409YK47"/>
<accession>A0A409YK47</accession>
<dbReference type="AlphaFoldDB" id="A0A409YK47"/>
<evidence type="ECO:0000313" key="4">
    <source>
        <dbReference type="EMBL" id="PPR03402.1"/>
    </source>
</evidence>
<dbReference type="OrthoDB" id="422720at2759"/>
<dbReference type="EMBL" id="NHTK01001069">
    <property type="protein sequence ID" value="PPR03402.1"/>
    <property type="molecule type" value="Genomic_DNA"/>
</dbReference>
<dbReference type="GO" id="GO:0016020">
    <property type="term" value="C:membrane"/>
    <property type="evidence" value="ECO:0007669"/>
    <property type="project" value="InterPro"/>
</dbReference>
<sequence length="368" mass="40637">MDTLRNAANVIGLGGGRAAVPTATNRLLKYAPHPYFLAAGAVLSAGQLAFSIYDAVNRAEQRKVVAIEAEVKAREARKNLEETERKAEAAIAGRIAAEEKARQAEDLRAEAIRQREAAEAAQAQADEARRQAEERLMQGIPPEFRPTEEGKLQFRQRYGVRTDKINIAIVGESGVGKSSLLNSLRGLSPGDPNAARSGFNETTDFVRGYADTRDEKIVWYDVPGANTPRVQGWMYFVQQGLFVFDVLVIVFADRFTQTAGTLINNANKCSIPAFLVRTKADQLIYNAKSDAARPLSDQAAREMVVDQTRHMVEANLAQLGLPNQRVYIVSRTAMKKLVLNQPNHDIIDEQMFLDDIIDFECLDGSSNV</sequence>
<proteinExistence type="inferred from homology"/>